<dbReference type="RefSeq" id="WP_319845591.1">
    <property type="nucleotide sequence ID" value="NZ_JAXAFJ010000012.1"/>
</dbReference>
<organism evidence="1 2">
    <name type="scientific">Terrihabitans rhizophilus</name>
    <dbReference type="NCBI Taxonomy" id="3092662"/>
    <lineage>
        <taxon>Bacteria</taxon>
        <taxon>Pseudomonadati</taxon>
        <taxon>Pseudomonadota</taxon>
        <taxon>Alphaproteobacteria</taxon>
        <taxon>Hyphomicrobiales</taxon>
        <taxon>Terrihabitans</taxon>
    </lineage>
</organism>
<dbReference type="Proteomes" id="UP001274321">
    <property type="component" value="Unassembled WGS sequence"/>
</dbReference>
<accession>A0ABU4RRH6</accession>
<evidence type="ECO:0000313" key="2">
    <source>
        <dbReference type="Proteomes" id="UP001274321"/>
    </source>
</evidence>
<sequence length="149" mass="16752">MTDHAAFIARFERAAAQAGEAEDDFRREAARRIETLARERRNAFRRLNLVRSSASAMSGTETAEDAAERARLKLAADLGWLPIGPRQALVLDRLQPAFLALAGTARDDAPVEEAEAALLGFEEWYRSETEADFYDLFDRYVQETPVVDF</sequence>
<evidence type="ECO:0000313" key="1">
    <source>
        <dbReference type="EMBL" id="MDX6807455.1"/>
    </source>
</evidence>
<gene>
    <name evidence="1" type="ORF">SCD90_15415</name>
</gene>
<name>A0ABU4RRH6_9HYPH</name>
<protein>
    <submittedName>
        <fullName evidence="1">Uncharacterized protein</fullName>
    </submittedName>
</protein>
<proteinExistence type="predicted"/>
<comment type="caution">
    <text evidence="1">The sequence shown here is derived from an EMBL/GenBank/DDBJ whole genome shotgun (WGS) entry which is preliminary data.</text>
</comment>
<keyword evidence="2" id="KW-1185">Reference proteome</keyword>
<dbReference type="EMBL" id="JAXAFJ010000012">
    <property type="protein sequence ID" value="MDX6807455.1"/>
    <property type="molecule type" value="Genomic_DNA"/>
</dbReference>
<reference evidence="1 2" key="1">
    <citation type="submission" date="2023-11" db="EMBL/GenBank/DDBJ databases">
        <authorList>
            <person name="Bao R."/>
        </authorList>
    </citation>
    <scope>NUCLEOTIDE SEQUENCE [LARGE SCALE GENOMIC DNA]</scope>
    <source>
        <strain evidence="1 2">PJ23</strain>
    </source>
</reference>